<gene>
    <name evidence="1" type="ORF">LJD61_11885</name>
    <name evidence="2" type="ORF">LJD61_11950</name>
</gene>
<proteinExistence type="predicted"/>
<keyword evidence="3" id="KW-1185">Reference proteome</keyword>
<evidence type="ECO:0000313" key="1">
    <source>
        <dbReference type="EMBL" id="MCQ1530246.1"/>
    </source>
</evidence>
<reference evidence="2 3" key="1">
    <citation type="submission" date="2021-10" db="EMBL/GenBank/DDBJ databases">
        <title>Lutispora strain m25 sp. nov., a thermophilic, non-spore-forming bacterium isolated from a lab-scale methanogenic bioreactor digesting anaerobic sludge.</title>
        <authorList>
            <person name="El Houari A."/>
            <person name="Mcdonald J."/>
        </authorList>
    </citation>
    <scope>NUCLEOTIDE SEQUENCE [LARGE SCALE GENOMIC DNA]</scope>
    <source>
        <strain evidence="3">m25</strain>
        <strain evidence="2">M25</strain>
    </source>
</reference>
<evidence type="ECO:0000313" key="3">
    <source>
        <dbReference type="Proteomes" id="UP001651880"/>
    </source>
</evidence>
<dbReference type="EMBL" id="JAJEKE010000010">
    <property type="protein sequence ID" value="MCQ1530258.1"/>
    <property type="molecule type" value="Genomic_DNA"/>
</dbReference>
<sequence length="72" mass="8694">MVENDLIFKRQFEYLNNAKSKIEELLRNGGKMTDLSKIKLTDCIEDTSYLYDMQLDYLHKQTLMIIYRQLKK</sequence>
<dbReference type="RefSeq" id="WP_255227765.1">
    <property type="nucleotide sequence ID" value="NZ_JAJEKE010000010.1"/>
</dbReference>
<accession>A0ABT1NG63</accession>
<evidence type="ECO:0000313" key="2">
    <source>
        <dbReference type="EMBL" id="MCQ1530258.1"/>
    </source>
</evidence>
<organism evidence="2 3">
    <name type="scientific">Lutispora saccharofermentans</name>
    <dbReference type="NCBI Taxonomy" id="3024236"/>
    <lineage>
        <taxon>Bacteria</taxon>
        <taxon>Bacillati</taxon>
        <taxon>Bacillota</taxon>
        <taxon>Clostridia</taxon>
        <taxon>Lutisporales</taxon>
        <taxon>Lutisporaceae</taxon>
        <taxon>Lutispora</taxon>
    </lineage>
</organism>
<dbReference type="Proteomes" id="UP001651880">
    <property type="component" value="Unassembled WGS sequence"/>
</dbReference>
<name>A0ABT1NG63_9FIRM</name>
<protein>
    <submittedName>
        <fullName evidence="2">Uncharacterized protein</fullName>
    </submittedName>
</protein>
<comment type="caution">
    <text evidence="2">The sequence shown here is derived from an EMBL/GenBank/DDBJ whole genome shotgun (WGS) entry which is preliminary data.</text>
</comment>
<dbReference type="EMBL" id="JAJEKE010000010">
    <property type="protein sequence ID" value="MCQ1530246.1"/>
    <property type="molecule type" value="Genomic_DNA"/>
</dbReference>